<dbReference type="Pfam" id="PF13423">
    <property type="entry name" value="UCH_1"/>
    <property type="match status" value="1"/>
</dbReference>
<dbReference type="GO" id="GO:0000289">
    <property type="term" value="P:nuclear-transcribed mRNA poly(A) tail shortening"/>
    <property type="evidence" value="ECO:0007669"/>
    <property type="project" value="TreeGrafter"/>
</dbReference>
<comment type="catalytic activity">
    <reaction evidence="1">
        <text>Exonucleolytic cleavage of poly(A) to 5'-AMP.</text>
        <dbReference type="EC" id="3.1.13.4"/>
    </reaction>
</comment>
<dbReference type="CDD" id="cd06143">
    <property type="entry name" value="PAN2_exo"/>
    <property type="match status" value="1"/>
</dbReference>
<dbReference type="AlphaFoldDB" id="A0A9W6YVV9"/>
<dbReference type="SMART" id="SM00479">
    <property type="entry name" value="EXOIII"/>
    <property type="match status" value="1"/>
</dbReference>
<comment type="subcellular location">
    <subcellularLocation>
        <location evidence="2">Cytoplasm</location>
    </subcellularLocation>
</comment>
<accession>A0A9W6YVV9</accession>
<keyword evidence="6" id="KW-0540">Nuclease</keyword>
<dbReference type="InterPro" id="IPR028889">
    <property type="entry name" value="USP"/>
</dbReference>
<dbReference type="GO" id="GO:0046872">
    <property type="term" value="F:metal ion binding"/>
    <property type="evidence" value="ECO:0007669"/>
    <property type="project" value="UniProtKB-KW"/>
</dbReference>
<protein>
    <submittedName>
        <fullName evidence="11">Unnamed protein product</fullName>
    </submittedName>
</protein>
<evidence type="ECO:0000256" key="2">
    <source>
        <dbReference type="ARBA" id="ARBA00004496"/>
    </source>
</evidence>
<keyword evidence="9" id="KW-0269">Exonuclease</keyword>
<evidence type="ECO:0000313" key="11">
    <source>
        <dbReference type="EMBL" id="GMG21526.1"/>
    </source>
</evidence>
<evidence type="ECO:0000256" key="1">
    <source>
        <dbReference type="ARBA" id="ARBA00001663"/>
    </source>
</evidence>
<dbReference type="SUPFAM" id="SSF54001">
    <property type="entry name" value="Cysteine proteinases"/>
    <property type="match status" value="1"/>
</dbReference>
<organism evidence="11 12">
    <name type="scientific">Ambrosiozyma monospora</name>
    <name type="common">Yeast</name>
    <name type="synonym">Endomycopsis monosporus</name>
    <dbReference type="NCBI Taxonomy" id="43982"/>
    <lineage>
        <taxon>Eukaryota</taxon>
        <taxon>Fungi</taxon>
        <taxon>Dikarya</taxon>
        <taxon>Ascomycota</taxon>
        <taxon>Saccharomycotina</taxon>
        <taxon>Pichiomycetes</taxon>
        <taxon>Pichiales</taxon>
        <taxon>Pichiaceae</taxon>
        <taxon>Ambrosiozyma</taxon>
    </lineage>
</organism>
<evidence type="ECO:0000256" key="7">
    <source>
        <dbReference type="ARBA" id="ARBA00022723"/>
    </source>
</evidence>
<comment type="caution">
    <text evidence="11">The sequence shown here is derived from an EMBL/GenBank/DDBJ whole genome shotgun (WGS) entry which is preliminary data.</text>
</comment>
<reference evidence="11" key="1">
    <citation type="submission" date="2023-04" db="EMBL/GenBank/DDBJ databases">
        <title>Ambrosiozyma monospora NBRC 1965.</title>
        <authorList>
            <person name="Ichikawa N."/>
            <person name="Sato H."/>
            <person name="Tonouchi N."/>
        </authorList>
    </citation>
    <scope>NUCLEOTIDE SEQUENCE</scope>
    <source>
        <strain evidence="11">NBRC 1965</strain>
    </source>
</reference>
<dbReference type="GO" id="GO:0006397">
    <property type="term" value="P:mRNA processing"/>
    <property type="evidence" value="ECO:0007669"/>
    <property type="project" value="UniProtKB-KW"/>
</dbReference>
<evidence type="ECO:0000256" key="8">
    <source>
        <dbReference type="ARBA" id="ARBA00022801"/>
    </source>
</evidence>
<evidence type="ECO:0000259" key="10">
    <source>
        <dbReference type="PROSITE" id="PS50235"/>
    </source>
</evidence>
<dbReference type="InterPro" id="IPR012337">
    <property type="entry name" value="RNaseH-like_sf"/>
</dbReference>
<dbReference type="InterPro" id="IPR038765">
    <property type="entry name" value="Papain-like_cys_pep_sf"/>
</dbReference>
<keyword evidence="12" id="KW-1185">Reference proteome</keyword>
<keyword evidence="5" id="KW-0507">mRNA processing</keyword>
<keyword evidence="7" id="KW-0479">Metal-binding</keyword>
<dbReference type="Gene3D" id="3.90.70.10">
    <property type="entry name" value="Cysteine proteinases"/>
    <property type="match status" value="1"/>
</dbReference>
<evidence type="ECO:0000313" key="12">
    <source>
        <dbReference type="Proteomes" id="UP001165063"/>
    </source>
</evidence>
<dbReference type="PANTHER" id="PTHR15728">
    <property type="entry name" value="DEADENYLATION COMPLEX CATALYTIC SUBUNIT PAN2"/>
    <property type="match status" value="1"/>
</dbReference>
<evidence type="ECO:0000256" key="5">
    <source>
        <dbReference type="ARBA" id="ARBA00022664"/>
    </source>
</evidence>
<dbReference type="SUPFAM" id="SSF53098">
    <property type="entry name" value="Ribonuclease H-like"/>
    <property type="match status" value="1"/>
</dbReference>
<evidence type="ECO:0000256" key="3">
    <source>
        <dbReference type="ARBA" id="ARBA00022490"/>
    </source>
</evidence>
<keyword evidence="3" id="KW-0963">Cytoplasm</keyword>
<dbReference type="PANTHER" id="PTHR15728:SF0">
    <property type="entry name" value="PAN2-PAN3 DEADENYLATION COMPLEX CATALYTIC SUBUNIT PAN2"/>
    <property type="match status" value="1"/>
</dbReference>
<dbReference type="PROSITE" id="PS50235">
    <property type="entry name" value="USP_3"/>
    <property type="match status" value="1"/>
</dbReference>
<dbReference type="GO" id="GO:0000932">
    <property type="term" value="C:P-body"/>
    <property type="evidence" value="ECO:0007669"/>
    <property type="project" value="TreeGrafter"/>
</dbReference>
<keyword evidence="4" id="KW-0853">WD repeat</keyword>
<dbReference type="InterPro" id="IPR028881">
    <property type="entry name" value="PAN2_UCH_dom"/>
</dbReference>
<dbReference type="OrthoDB" id="16516at2759"/>
<dbReference type="EMBL" id="BSXU01000693">
    <property type="protein sequence ID" value="GMG21526.1"/>
    <property type="molecule type" value="Genomic_DNA"/>
</dbReference>
<dbReference type="InterPro" id="IPR013520">
    <property type="entry name" value="Ribonucl_H"/>
</dbReference>
<dbReference type="GO" id="GO:0004535">
    <property type="term" value="F:poly(A)-specific ribonuclease activity"/>
    <property type="evidence" value="ECO:0007669"/>
    <property type="project" value="UniProtKB-EC"/>
</dbReference>
<evidence type="ECO:0000256" key="6">
    <source>
        <dbReference type="ARBA" id="ARBA00022722"/>
    </source>
</evidence>
<dbReference type="InterPro" id="IPR036397">
    <property type="entry name" value="RNaseH_sf"/>
</dbReference>
<feature type="domain" description="USP" evidence="10">
    <location>
        <begin position="1"/>
        <end position="197"/>
    </location>
</feature>
<dbReference type="InterPro" id="IPR050785">
    <property type="entry name" value="PAN2-PAN3_catalytic_subunit"/>
</dbReference>
<sequence>MYCTLNHKRTTVFHCIDINTIPPPPIIPTHITILNYMESSMNKIARHQIACENCHINHPVDASLRIGQLPPIVILNLDLTNEQANEIRMLNGWLVPEFYYSISPLGTPVLRTNVIAGSISNNLKKYELLGYVAQITSKDNTNHLVTIIKVNDANDDKPENNQWYMFNDFLVTPVKEKEVFDMSHWWKRPVVVVYQESSIAKQTFDYNSWQANLNDSILYRDHFAKGTREGKIVEYELLTKSEAPKPGSLVAIDAEFVQLAPPEYEFSSSGIKTLVKPKKMSLARISVLRGDGPKEGTCFIDDYIVTNEKIDDYITSYSGIEPGNLDPNTSNKTLVNLQTAYRKMWLLLNLGCVFVGHSLGGDFRTINISIPPAQVRDTAEFFYLKKEKRKLGLKFLVYHLCHERVQTGNHDSIEDALSALKLYRKYLELERSGQLEDTLTRIYLEGQFSRFKIPDE</sequence>
<dbReference type="FunFam" id="3.30.420.10:FF:000028">
    <property type="entry name" value="PAN2-PAN3 deadenylation complex catalytic subunit PAN2"/>
    <property type="match status" value="1"/>
</dbReference>
<evidence type="ECO:0000256" key="9">
    <source>
        <dbReference type="ARBA" id="ARBA00022839"/>
    </source>
</evidence>
<name>A0A9W6YVV9_AMBMO</name>
<dbReference type="GO" id="GO:0003676">
    <property type="term" value="F:nucleic acid binding"/>
    <property type="evidence" value="ECO:0007669"/>
    <property type="project" value="InterPro"/>
</dbReference>
<dbReference type="GO" id="GO:0031251">
    <property type="term" value="C:PAN complex"/>
    <property type="evidence" value="ECO:0007669"/>
    <property type="project" value="TreeGrafter"/>
</dbReference>
<dbReference type="Proteomes" id="UP001165063">
    <property type="component" value="Unassembled WGS sequence"/>
</dbReference>
<dbReference type="Gene3D" id="3.30.420.10">
    <property type="entry name" value="Ribonuclease H-like superfamily/Ribonuclease H"/>
    <property type="match status" value="1"/>
</dbReference>
<gene>
    <name evidence="11" type="ORF">Amon01_000205800</name>
</gene>
<evidence type="ECO:0000256" key="4">
    <source>
        <dbReference type="ARBA" id="ARBA00022574"/>
    </source>
</evidence>
<proteinExistence type="predicted"/>
<dbReference type="Pfam" id="PF00929">
    <property type="entry name" value="RNase_T"/>
    <property type="match status" value="1"/>
</dbReference>
<keyword evidence="8" id="KW-0378">Hydrolase</keyword>